<dbReference type="SUPFAM" id="SSF47203">
    <property type="entry name" value="Acyl-CoA dehydrogenase C-terminal domain-like"/>
    <property type="match status" value="1"/>
</dbReference>
<comment type="similarity">
    <text evidence="2">Belongs to the acyl-CoA dehydrogenase family.</text>
</comment>
<evidence type="ECO:0000313" key="7">
    <source>
        <dbReference type="EMBL" id="MDQ0546772.1"/>
    </source>
</evidence>
<dbReference type="GO" id="GO:0050660">
    <property type="term" value="F:flavin adenine dinucleotide binding"/>
    <property type="evidence" value="ECO:0007669"/>
    <property type="project" value="InterPro"/>
</dbReference>
<dbReference type="Gene3D" id="1.10.540.10">
    <property type="entry name" value="Acyl-CoA dehydrogenase/oxidase, N-terminal domain"/>
    <property type="match status" value="1"/>
</dbReference>
<sequence length="376" mass="38501">MSGTGHAADDLGDELAAIILDQVERLLAQHLTPALLAACDGAAGAASWPVGLWTALTESGLPLALVPEAAGGIGLEAATVARLIRRCGRAALPLSLPETIVGAALWASVDGNVNEDAVALVPGGSTVRLVRQGDGFVLDGRVAQVPWGGSVAALLLDAVDAAGVPQLVRIAGPGTICDTHHNLAGEPRDTLDLTGCTVAAEDVRAAPVWATGAGVSSVESVGAWVRAQQMVGALETCLGSALDHAQERQQFGRPLAKFQAIQHMLAEAAGHVAAASAAADLAAACWGDPRFVLATAIAKARCGEAAGHVVAIGHQIHGAMGFTQEHPLHRATRRLWSWRDEFGSDALWQERIGRAVCAGGGAALWPMLVRLRGGAG</sequence>
<keyword evidence="5 7" id="KW-0560">Oxidoreductase</keyword>
<dbReference type="Proteomes" id="UP001223420">
    <property type="component" value="Unassembled WGS sequence"/>
</dbReference>
<dbReference type="Gene3D" id="1.20.140.10">
    <property type="entry name" value="Butyryl-CoA Dehydrogenase, subunit A, domain 3"/>
    <property type="match status" value="1"/>
</dbReference>
<evidence type="ECO:0000256" key="3">
    <source>
        <dbReference type="ARBA" id="ARBA00022630"/>
    </source>
</evidence>
<evidence type="ECO:0000313" key="8">
    <source>
        <dbReference type="Proteomes" id="UP001223420"/>
    </source>
</evidence>
<reference evidence="7" key="1">
    <citation type="submission" date="2023-07" db="EMBL/GenBank/DDBJ databases">
        <title>Genomic Encyclopedia of Type Strains, Phase IV (KMG-IV): sequencing the most valuable type-strain genomes for metagenomic binning, comparative biology and taxonomic classification.</title>
        <authorList>
            <person name="Goeker M."/>
        </authorList>
    </citation>
    <scope>NUCLEOTIDE SEQUENCE</scope>
    <source>
        <strain evidence="7">DSM 19569</strain>
    </source>
</reference>
<dbReference type="SUPFAM" id="SSF56645">
    <property type="entry name" value="Acyl-CoA dehydrogenase NM domain-like"/>
    <property type="match status" value="1"/>
</dbReference>
<dbReference type="EC" id="1.3.8.7" evidence="7"/>
<evidence type="ECO:0000256" key="5">
    <source>
        <dbReference type="ARBA" id="ARBA00023002"/>
    </source>
</evidence>
<protein>
    <submittedName>
        <fullName evidence="7">Acyl-CoA dehydrogenase</fullName>
        <ecNumber evidence="7">1.3.8.7</ecNumber>
    </submittedName>
</protein>
<dbReference type="InterPro" id="IPR009075">
    <property type="entry name" value="AcylCo_DH/oxidase_C"/>
</dbReference>
<evidence type="ECO:0000256" key="4">
    <source>
        <dbReference type="ARBA" id="ARBA00022827"/>
    </source>
</evidence>
<dbReference type="InterPro" id="IPR037069">
    <property type="entry name" value="AcylCoA_DH/ox_N_sf"/>
</dbReference>
<dbReference type="EMBL" id="JAUSWL010000017">
    <property type="protein sequence ID" value="MDQ0546772.1"/>
    <property type="molecule type" value="Genomic_DNA"/>
</dbReference>
<evidence type="ECO:0000256" key="1">
    <source>
        <dbReference type="ARBA" id="ARBA00001974"/>
    </source>
</evidence>
<feature type="domain" description="Acyl-CoA dehydrogenase/oxidase C-terminal" evidence="6">
    <location>
        <begin position="224"/>
        <end position="355"/>
    </location>
</feature>
<dbReference type="GO" id="GO:0070991">
    <property type="term" value="F:medium-chain fatty acyl-CoA dehydrogenase activity"/>
    <property type="evidence" value="ECO:0007669"/>
    <property type="project" value="UniProtKB-EC"/>
</dbReference>
<dbReference type="Pfam" id="PF00441">
    <property type="entry name" value="Acyl-CoA_dh_1"/>
    <property type="match status" value="1"/>
</dbReference>
<keyword evidence="4" id="KW-0274">FAD</keyword>
<dbReference type="InterPro" id="IPR036250">
    <property type="entry name" value="AcylCo_DH-like_C"/>
</dbReference>
<accession>A0AAJ1TT98</accession>
<dbReference type="AlphaFoldDB" id="A0AAJ1TT98"/>
<evidence type="ECO:0000256" key="2">
    <source>
        <dbReference type="ARBA" id="ARBA00009347"/>
    </source>
</evidence>
<organism evidence="7 8">
    <name type="scientific">Methylobacterium brachiatum</name>
    <dbReference type="NCBI Taxonomy" id="269660"/>
    <lineage>
        <taxon>Bacteria</taxon>
        <taxon>Pseudomonadati</taxon>
        <taxon>Pseudomonadota</taxon>
        <taxon>Alphaproteobacteria</taxon>
        <taxon>Hyphomicrobiales</taxon>
        <taxon>Methylobacteriaceae</taxon>
        <taxon>Methylobacterium</taxon>
    </lineage>
</organism>
<name>A0AAJ1TT98_9HYPH</name>
<gene>
    <name evidence="7" type="ORF">QO001_005724</name>
</gene>
<dbReference type="RefSeq" id="WP_230367893.1">
    <property type="nucleotide sequence ID" value="NZ_JAJALK010000017.1"/>
</dbReference>
<dbReference type="PANTHER" id="PTHR43884">
    <property type="entry name" value="ACYL-COA DEHYDROGENASE"/>
    <property type="match status" value="1"/>
</dbReference>
<dbReference type="InterPro" id="IPR009100">
    <property type="entry name" value="AcylCoA_DH/oxidase_NM_dom_sf"/>
</dbReference>
<keyword evidence="3" id="KW-0285">Flavoprotein</keyword>
<comment type="caution">
    <text evidence="7">The sequence shown here is derived from an EMBL/GenBank/DDBJ whole genome shotgun (WGS) entry which is preliminary data.</text>
</comment>
<evidence type="ECO:0000259" key="6">
    <source>
        <dbReference type="Pfam" id="PF00441"/>
    </source>
</evidence>
<comment type="cofactor">
    <cofactor evidence="1">
        <name>FAD</name>
        <dbReference type="ChEBI" id="CHEBI:57692"/>
    </cofactor>
</comment>
<proteinExistence type="inferred from homology"/>
<dbReference type="PANTHER" id="PTHR43884:SF20">
    <property type="entry name" value="ACYL-COA DEHYDROGENASE FADE28"/>
    <property type="match status" value="1"/>
</dbReference>